<dbReference type="SUPFAM" id="SSF46785">
    <property type="entry name" value="Winged helix' DNA-binding domain"/>
    <property type="match status" value="1"/>
</dbReference>
<dbReference type="EMBL" id="CP004354">
    <property type="protein sequence ID" value="AGG66176.1"/>
    <property type="molecule type" value="Genomic_DNA"/>
</dbReference>
<dbReference type="HOGENOM" id="CLU_833830_0_0_11"/>
<dbReference type="Proteomes" id="UP000011760">
    <property type="component" value="Chromosome"/>
</dbReference>
<sequence>MGFTEVALVFDKVGCLRPAEKLLLIALADRANGDGEAWPSVRELCRRSCQARSTVMRQLDSLRQHGLIVSESRRKRDEDGRSRQTSSLYRIDIVGIALGKYGENGSGSQNDTLKEKTRSESGSQNDTLNASGSQNPHVQGLTHETPINNQQNYQPSPQPPSADSAGGEPANEGAASPLGGSPDGDRGGEEFPSHEKSSEPPETSQSATQDDLCHEIPLDDGVGSPVVENPSKGRLRDDLGVSELVGQVLPRSMRAIPPRQLPRIASMIRERLDAGWTIETLHAALEARSLPSEVRNLSALVIARFRDDIPVNGAPPIEDQAPPAQELVRADGSPVKHYDLDWGLIAMDHKQARESGTTSAATRRQFVLESGVERYLLGT</sequence>
<evidence type="ECO:0008006" key="4">
    <source>
        <dbReference type="Google" id="ProtNLM"/>
    </source>
</evidence>
<dbReference type="RefSeq" id="WP_015650614.1">
    <property type="nucleotide sequence ID" value="NC_020506.1"/>
</dbReference>
<protein>
    <recommendedName>
        <fullName evidence="4">Helix-turn-helix domain-containing protein</fullName>
    </recommendedName>
</protein>
<dbReference type="InterPro" id="IPR036388">
    <property type="entry name" value="WH-like_DNA-bd_sf"/>
</dbReference>
<feature type="compositionally biased region" description="Polar residues" evidence="1">
    <location>
        <begin position="200"/>
        <end position="209"/>
    </location>
</feature>
<accession>M1TPA9</accession>
<evidence type="ECO:0000313" key="2">
    <source>
        <dbReference type="EMBL" id="AGG66176.1"/>
    </source>
</evidence>
<feature type="region of interest" description="Disordered" evidence="1">
    <location>
        <begin position="100"/>
        <end position="235"/>
    </location>
</feature>
<organism evidence="2 3">
    <name type="scientific">Corynebacterium callunae DSM 20147</name>
    <dbReference type="NCBI Taxonomy" id="1121353"/>
    <lineage>
        <taxon>Bacteria</taxon>
        <taxon>Bacillati</taxon>
        <taxon>Actinomycetota</taxon>
        <taxon>Actinomycetes</taxon>
        <taxon>Mycobacteriales</taxon>
        <taxon>Corynebacteriaceae</taxon>
        <taxon>Corynebacterium</taxon>
    </lineage>
</organism>
<feature type="compositionally biased region" description="Polar residues" evidence="1">
    <location>
        <begin position="120"/>
        <end position="137"/>
    </location>
</feature>
<dbReference type="PATRIC" id="fig|1121353.3.peg.749"/>
<dbReference type="Pfam" id="PF13730">
    <property type="entry name" value="HTH_36"/>
    <property type="match status" value="1"/>
</dbReference>
<dbReference type="AlphaFoldDB" id="M1TPA9"/>
<dbReference type="InterPro" id="IPR036390">
    <property type="entry name" value="WH_DNA-bd_sf"/>
</dbReference>
<dbReference type="OrthoDB" id="4409831at2"/>
<proteinExistence type="predicted"/>
<dbReference type="eggNOG" id="COG0640">
    <property type="taxonomic scope" value="Bacteria"/>
</dbReference>
<evidence type="ECO:0000313" key="3">
    <source>
        <dbReference type="Proteomes" id="UP000011760"/>
    </source>
</evidence>
<gene>
    <name evidence="2" type="ORF">H924_03640</name>
</gene>
<keyword evidence="3" id="KW-1185">Reference proteome</keyword>
<evidence type="ECO:0000256" key="1">
    <source>
        <dbReference type="SAM" id="MobiDB-lite"/>
    </source>
</evidence>
<dbReference type="Gene3D" id="1.10.10.10">
    <property type="entry name" value="Winged helix-like DNA-binding domain superfamily/Winged helix DNA-binding domain"/>
    <property type="match status" value="1"/>
</dbReference>
<feature type="compositionally biased region" description="Basic and acidic residues" evidence="1">
    <location>
        <begin position="183"/>
        <end position="199"/>
    </location>
</feature>
<dbReference type="STRING" id="1121353.H924_03640"/>
<name>M1TPA9_9CORY</name>
<reference evidence="2 3" key="1">
    <citation type="submission" date="2013-02" db="EMBL/GenBank/DDBJ databases">
        <title>The complete genome sequence of Corynebacterium callunae DSM 20147.</title>
        <authorList>
            <person name="Ruckert C."/>
            <person name="Albersmeier A."/>
            <person name="Kalinowski J."/>
        </authorList>
    </citation>
    <scope>NUCLEOTIDE SEQUENCE [LARGE SCALE GENOMIC DNA]</scope>
    <source>
        <strain evidence="2 3">DSM 20147</strain>
    </source>
</reference>
<dbReference type="KEGG" id="ccn:H924_03640"/>